<reference evidence="1 2" key="1">
    <citation type="submission" date="2019-03" db="EMBL/GenBank/DDBJ databases">
        <title>Genomics of glacier-inhabiting Cryobacterium strains.</title>
        <authorList>
            <person name="Liu Q."/>
            <person name="Xin Y.-H."/>
        </authorList>
    </citation>
    <scope>NUCLEOTIDE SEQUENCE [LARGE SCALE GENOMIC DNA]</scope>
    <source>
        <strain evidence="1 2">Sr36</strain>
    </source>
</reference>
<accession>A0A4R9ANX3</accession>
<dbReference type="Proteomes" id="UP000298154">
    <property type="component" value="Unassembled WGS sequence"/>
</dbReference>
<dbReference type="RefSeq" id="WP_134555263.1">
    <property type="nucleotide sequence ID" value="NZ_SOHK01000009.1"/>
</dbReference>
<gene>
    <name evidence="1" type="ORF">E3T47_06110</name>
</gene>
<evidence type="ECO:0000313" key="2">
    <source>
        <dbReference type="Proteomes" id="UP000298154"/>
    </source>
</evidence>
<evidence type="ECO:0000313" key="1">
    <source>
        <dbReference type="EMBL" id="TFD66745.1"/>
    </source>
</evidence>
<dbReference type="OrthoDB" id="5110209at2"/>
<protein>
    <submittedName>
        <fullName evidence="1">Uncharacterized protein</fullName>
    </submittedName>
</protein>
<comment type="caution">
    <text evidence="1">The sequence shown here is derived from an EMBL/GenBank/DDBJ whole genome shotgun (WGS) entry which is preliminary data.</text>
</comment>
<organism evidence="1 2">
    <name type="scientific">Cryobacterium ruanii</name>
    <dbReference type="NCBI Taxonomy" id="1259197"/>
    <lineage>
        <taxon>Bacteria</taxon>
        <taxon>Bacillati</taxon>
        <taxon>Actinomycetota</taxon>
        <taxon>Actinomycetes</taxon>
        <taxon>Micrococcales</taxon>
        <taxon>Microbacteriaceae</taxon>
        <taxon>Cryobacterium</taxon>
    </lineage>
</organism>
<keyword evidence="2" id="KW-1185">Reference proteome</keyword>
<proteinExistence type="predicted"/>
<dbReference type="AlphaFoldDB" id="A0A4R9ANX3"/>
<name>A0A4R9ANX3_9MICO</name>
<dbReference type="EMBL" id="SOHK01000009">
    <property type="protein sequence ID" value="TFD66745.1"/>
    <property type="molecule type" value="Genomic_DNA"/>
</dbReference>
<sequence length="167" mass="17084">MVRAVRNDFQRQILVLAAMFALVILALSPVTAPPSAAPLTLAGGVPSVIAVQSSGAPSGAYSETVWTVGWQDEIDACSGAVDIGAYYGTPVIAEHWFCGGSMFPGEGSTIILTGVVSGTFRVGSIAAVLNAATDNAGAIPHGFDLLYQTCVDGSSATMSFTELTRIG</sequence>